<organism evidence="4 5">
    <name type="scientific">Sporothrix stenoceras</name>
    <dbReference type="NCBI Taxonomy" id="5173"/>
    <lineage>
        <taxon>Eukaryota</taxon>
        <taxon>Fungi</taxon>
        <taxon>Dikarya</taxon>
        <taxon>Ascomycota</taxon>
        <taxon>Pezizomycotina</taxon>
        <taxon>Sordariomycetes</taxon>
        <taxon>Sordariomycetidae</taxon>
        <taxon>Ophiostomatales</taxon>
        <taxon>Ophiostomataceae</taxon>
        <taxon>Sporothrix</taxon>
    </lineage>
</organism>
<reference evidence="4 5" key="1">
    <citation type="journal article" date="2024" name="IMA Fungus">
        <title>IMA Genome - F19 : A genome assembly and annotation guide to empower mycologists, including annotated draft genome sequences of Ceratocystis pirilliformis, Diaporthe australafricana, Fusarium ophioides, Paecilomyces lecythidis, and Sporothrix stenoceras.</title>
        <authorList>
            <person name="Aylward J."/>
            <person name="Wilson A.M."/>
            <person name="Visagie C.M."/>
            <person name="Spraker J."/>
            <person name="Barnes I."/>
            <person name="Buitendag C."/>
            <person name="Ceriani C."/>
            <person name="Del Mar Angel L."/>
            <person name="du Plessis D."/>
            <person name="Fuchs T."/>
            <person name="Gasser K."/>
            <person name="Kramer D."/>
            <person name="Li W."/>
            <person name="Munsamy K."/>
            <person name="Piso A."/>
            <person name="Price J.L."/>
            <person name="Sonnekus B."/>
            <person name="Thomas C."/>
            <person name="van der Nest A."/>
            <person name="van Dijk A."/>
            <person name="van Heerden A."/>
            <person name="van Vuuren N."/>
            <person name="Yilmaz N."/>
            <person name="Duong T.A."/>
            <person name="van der Merwe N.A."/>
            <person name="Wingfield M.J."/>
            <person name="Wingfield B.D."/>
        </authorList>
    </citation>
    <scope>NUCLEOTIDE SEQUENCE [LARGE SCALE GENOMIC DNA]</scope>
    <source>
        <strain evidence="4 5">CMW 5346</strain>
    </source>
</reference>
<evidence type="ECO:0000313" key="4">
    <source>
        <dbReference type="EMBL" id="KAL1900547.1"/>
    </source>
</evidence>
<dbReference type="Gene3D" id="1.25.40.10">
    <property type="entry name" value="Tetratricopeptide repeat domain"/>
    <property type="match status" value="2"/>
</dbReference>
<gene>
    <name evidence="4" type="ORF">Sste5346_002270</name>
</gene>
<dbReference type="Pfam" id="PF05057">
    <property type="entry name" value="DUF676"/>
    <property type="match status" value="1"/>
</dbReference>
<dbReference type="Pfam" id="PF00931">
    <property type="entry name" value="NB-ARC"/>
    <property type="match status" value="1"/>
</dbReference>
<dbReference type="InterPro" id="IPR011990">
    <property type="entry name" value="TPR-like_helical_dom_sf"/>
</dbReference>
<feature type="domain" description="DUF676" evidence="3">
    <location>
        <begin position="46"/>
        <end position="119"/>
    </location>
</feature>
<dbReference type="EMBL" id="JAWCUI010000009">
    <property type="protein sequence ID" value="KAL1900547.1"/>
    <property type="molecule type" value="Genomic_DNA"/>
</dbReference>
<dbReference type="InterPro" id="IPR002182">
    <property type="entry name" value="NB-ARC"/>
</dbReference>
<protein>
    <recommendedName>
        <fullName evidence="6">Kinesin light chain</fullName>
    </recommendedName>
</protein>
<feature type="domain" description="NB-ARC" evidence="2">
    <location>
        <begin position="159"/>
        <end position="302"/>
    </location>
</feature>
<evidence type="ECO:0000256" key="1">
    <source>
        <dbReference type="ARBA" id="ARBA00007920"/>
    </source>
</evidence>
<dbReference type="SMART" id="SM00028">
    <property type="entry name" value="TPR"/>
    <property type="match status" value="5"/>
</dbReference>
<evidence type="ECO:0000313" key="5">
    <source>
        <dbReference type="Proteomes" id="UP001583186"/>
    </source>
</evidence>
<name>A0ABR3ZJZ4_9PEZI</name>
<dbReference type="Pfam" id="PF13424">
    <property type="entry name" value="TPR_12"/>
    <property type="match status" value="3"/>
</dbReference>
<accession>A0ABR3ZJZ4</accession>
<evidence type="ECO:0008006" key="6">
    <source>
        <dbReference type="Google" id="ProtNLM"/>
    </source>
</evidence>
<sequence>MLPDKFTHARLLTFGYDADVVRGDVASKDTIKSLAGSLLYSLKRDREEASALHRPIVFVVHSLGGIVCKKAIALSQQRSADEKLGALVNSLIGIIFMGTPHNGSRFADAAGLLVSSFKWFKSANENLLKALAKDNQIATDIDNEFWDACDIVGKASNQRVETLLFDDACRVVALYGLGGVGKTQVANELAHWTKENKPDYSVLWVPALSKSGFEKAYESISIKLGIQRLPNQDVKEVVRDYLSSDGAGNWLLVVDNADDPDLICGRDVPDCLDQYLPQNDNGRILVTTRTMFVSQSLADETVSLDEFDLSQAKELTTKLLKRQRPSSQDDEASLDELLKELVYLPLAITQAMAFLSQTGLSVKKYLELLRCTEADRLDLLGKESPDKTRLVHMAARSWFQKNSRIEETARTALQHVVSIFPDEDYENRAYHANGQIQEAVDLLEHVVKVKEKLAEDHPDRLTSQHALAWAYHANGQIPKAVDLLEHVVKVREKLAEDHPHRLASQHELAVVYRTSGHIQEAVNLLEHVVKVQEKLAEDHPHRLASQHALAGAYHASGQIQKAVDLLEHVVKVKEKLAEDHPDRLASQHALAMVYHTNGQIQEAVDLLEYVVKVQEKLAEDHPDRLASQHALAIVYHANGQIQEAVDLLEHVVKVQEKLAEDHPDRLFMEESFHA</sequence>
<dbReference type="InterPro" id="IPR007751">
    <property type="entry name" value="DUF676_lipase-like"/>
</dbReference>
<dbReference type="SUPFAM" id="SSF48452">
    <property type="entry name" value="TPR-like"/>
    <property type="match status" value="1"/>
</dbReference>
<comment type="similarity">
    <text evidence="1">Belongs to the putative lipase ROG1 family.</text>
</comment>
<keyword evidence="5" id="KW-1185">Reference proteome</keyword>
<dbReference type="Gene3D" id="3.40.50.1820">
    <property type="entry name" value="alpha/beta hydrolase"/>
    <property type="match status" value="1"/>
</dbReference>
<dbReference type="PANTHER" id="PTHR46082">
    <property type="entry name" value="ATP/GTP-BINDING PROTEIN-RELATED"/>
    <property type="match status" value="1"/>
</dbReference>
<dbReference type="InterPro" id="IPR027417">
    <property type="entry name" value="P-loop_NTPase"/>
</dbReference>
<dbReference type="SUPFAM" id="SSF52540">
    <property type="entry name" value="P-loop containing nucleoside triphosphate hydrolases"/>
    <property type="match status" value="1"/>
</dbReference>
<dbReference type="InterPro" id="IPR053137">
    <property type="entry name" value="NLR-like"/>
</dbReference>
<dbReference type="InterPro" id="IPR019734">
    <property type="entry name" value="TPR_rpt"/>
</dbReference>
<dbReference type="SUPFAM" id="SSF53474">
    <property type="entry name" value="alpha/beta-Hydrolases"/>
    <property type="match status" value="1"/>
</dbReference>
<proteinExistence type="inferred from homology"/>
<evidence type="ECO:0000259" key="2">
    <source>
        <dbReference type="Pfam" id="PF00931"/>
    </source>
</evidence>
<dbReference type="PANTHER" id="PTHR46082:SF6">
    <property type="entry name" value="AAA+ ATPASE DOMAIN-CONTAINING PROTEIN-RELATED"/>
    <property type="match status" value="1"/>
</dbReference>
<comment type="caution">
    <text evidence="4">The sequence shown here is derived from an EMBL/GenBank/DDBJ whole genome shotgun (WGS) entry which is preliminary data.</text>
</comment>
<evidence type="ECO:0000259" key="3">
    <source>
        <dbReference type="Pfam" id="PF05057"/>
    </source>
</evidence>
<dbReference type="InterPro" id="IPR029058">
    <property type="entry name" value="AB_hydrolase_fold"/>
</dbReference>
<dbReference type="Proteomes" id="UP001583186">
    <property type="component" value="Unassembled WGS sequence"/>
</dbReference>
<dbReference type="Gene3D" id="3.40.50.300">
    <property type="entry name" value="P-loop containing nucleotide triphosphate hydrolases"/>
    <property type="match status" value="1"/>
</dbReference>